<accession>A0A2P1PPV2</accession>
<dbReference type="KEGG" id="xba:C7S18_06505"/>
<dbReference type="EMBL" id="CP027860">
    <property type="protein sequence ID" value="AVP96870.1"/>
    <property type="molecule type" value="Genomic_DNA"/>
</dbReference>
<reference evidence="1 2" key="1">
    <citation type="submission" date="2018-03" db="EMBL/GenBank/DDBJ databases">
        <title>Ahniella affigens gen. nov., sp. nov., a gammaproteobacterium isolated from sandy soil near a stream.</title>
        <authorList>
            <person name="Ko Y."/>
            <person name="Kim J.-H."/>
        </authorList>
    </citation>
    <scope>NUCLEOTIDE SEQUENCE [LARGE SCALE GENOMIC DNA]</scope>
    <source>
        <strain evidence="1 2">D13</strain>
    </source>
</reference>
<dbReference type="AlphaFoldDB" id="A0A2P1PPV2"/>
<dbReference type="Proteomes" id="UP000241074">
    <property type="component" value="Chromosome"/>
</dbReference>
<sequence>MNDFEWIQSLLDLAIYQTARTRRSVWPRSSHCCNKLPGLADCHAQALHPVVLRAQSRAALREAGHAQWRDTSEAFQIRIAEAINRGTLHRPDSQLCIESNDQPAADY</sequence>
<keyword evidence="2" id="KW-1185">Reference proteome</keyword>
<name>A0A2P1PPV2_9GAMM</name>
<gene>
    <name evidence="1" type="ORF">C7S18_06505</name>
</gene>
<proteinExistence type="predicted"/>
<organism evidence="1 2">
    <name type="scientific">Ahniella affigens</name>
    <dbReference type="NCBI Taxonomy" id="2021234"/>
    <lineage>
        <taxon>Bacteria</taxon>
        <taxon>Pseudomonadati</taxon>
        <taxon>Pseudomonadota</taxon>
        <taxon>Gammaproteobacteria</taxon>
        <taxon>Lysobacterales</taxon>
        <taxon>Rhodanobacteraceae</taxon>
        <taxon>Ahniella</taxon>
    </lineage>
</organism>
<evidence type="ECO:0000313" key="1">
    <source>
        <dbReference type="EMBL" id="AVP96870.1"/>
    </source>
</evidence>
<protein>
    <submittedName>
        <fullName evidence="1">Uncharacterized protein</fullName>
    </submittedName>
</protein>
<reference evidence="1 2" key="2">
    <citation type="submission" date="2018-03" db="EMBL/GenBank/DDBJ databases">
        <authorList>
            <person name="Keele B.F."/>
        </authorList>
    </citation>
    <scope>NUCLEOTIDE SEQUENCE [LARGE SCALE GENOMIC DNA]</scope>
    <source>
        <strain evidence="1 2">D13</strain>
    </source>
</reference>
<evidence type="ECO:0000313" key="2">
    <source>
        <dbReference type="Proteomes" id="UP000241074"/>
    </source>
</evidence>